<dbReference type="AlphaFoldDB" id="A0A8H3FVT5"/>
<feature type="region of interest" description="Disordered" evidence="2">
    <location>
        <begin position="229"/>
        <end position="248"/>
    </location>
</feature>
<gene>
    <name evidence="3" type="ORF">IMSHALPRED_008058</name>
</gene>
<dbReference type="EMBL" id="CAJPDT010000055">
    <property type="protein sequence ID" value="CAF9929987.1"/>
    <property type="molecule type" value="Genomic_DNA"/>
</dbReference>
<feature type="compositionally biased region" description="Acidic residues" evidence="2">
    <location>
        <begin position="658"/>
        <end position="674"/>
    </location>
</feature>
<feature type="region of interest" description="Disordered" evidence="2">
    <location>
        <begin position="646"/>
        <end position="674"/>
    </location>
</feature>
<evidence type="ECO:0000256" key="2">
    <source>
        <dbReference type="SAM" id="MobiDB-lite"/>
    </source>
</evidence>
<accession>A0A8H3FVT5</accession>
<proteinExistence type="predicted"/>
<evidence type="ECO:0000256" key="1">
    <source>
        <dbReference type="SAM" id="Coils"/>
    </source>
</evidence>
<name>A0A8H3FVT5_9LECA</name>
<feature type="coiled-coil region" evidence="1">
    <location>
        <begin position="487"/>
        <end position="592"/>
    </location>
</feature>
<dbReference type="SUPFAM" id="SSF57997">
    <property type="entry name" value="Tropomyosin"/>
    <property type="match status" value="1"/>
</dbReference>
<organism evidence="3 4">
    <name type="scientific">Imshaugia aleurites</name>
    <dbReference type="NCBI Taxonomy" id="172621"/>
    <lineage>
        <taxon>Eukaryota</taxon>
        <taxon>Fungi</taxon>
        <taxon>Dikarya</taxon>
        <taxon>Ascomycota</taxon>
        <taxon>Pezizomycotina</taxon>
        <taxon>Lecanoromycetes</taxon>
        <taxon>OSLEUM clade</taxon>
        <taxon>Lecanoromycetidae</taxon>
        <taxon>Lecanorales</taxon>
        <taxon>Lecanorineae</taxon>
        <taxon>Parmeliaceae</taxon>
        <taxon>Imshaugia</taxon>
    </lineage>
</organism>
<feature type="compositionally biased region" description="Polar residues" evidence="2">
    <location>
        <begin position="92"/>
        <end position="108"/>
    </location>
</feature>
<protein>
    <submittedName>
        <fullName evidence="3">Uncharacterized protein</fullName>
    </submittedName>
</protein>
<comment type="caution">
    <text evidence="3">The sequence shown here is derived from an EMBL/GenBank/DDBJ whole genome shotgun (WGS) entry which is preliminary data.</text>
</comment>
<keyword evidence="1" id="KW-0175">Coiled coil</keyword>
<dbReference type="Proteomes" id="UP000664534">
    <property type="component" value="Unassembled WGS sequence"/>
</dbReference>
<sequence length="674" mass="75118">MATTTPELEEVDITDNRPLAVRRKRRISTGLTDAVDVPKVEPSVDVEPPEQNSQEPPRTPTKPKKRVRFSDPGPELSAPATSTGLTPHFKRTSFTSRAQEPSTPQLQAAGTRRLSLPVHLSTSLPSPSLSPSPGPFSGDIQFAPLRQVLDDRLKRRLRRNNMSDESNVIDKEKNSISKLKQEIQVLKDELAVARVSGIEYTEELDGEAASAGRIRELEHQLVELKRDMRERSTTAETAAENPNLPDTASSPMEVFIDDADEDFVSPSFDDNTIIRDQTTVRALQPVSEATTQVALPSPTHTELFRSARLSLEYLFPGEIALGLVPEDPKPLLDVMLDRMRTLKAQAFMAEGSLKATEIQESNLRNQFNAVLAQLDRARVYADDLSKRHSNEKTRADNAQARVTMLETSLQNTSSKATDLAKDVDEKERSIQKLQDALDSYRDEVGKLEMLIAGIEGDHNAAIIQLRCEMDEAVADLECHVAAETRGRREAEQEVQDRNVRIKELKVREQELQAAVNEKQEVIRETEAVFAEERTGREREVGGLNVTIGQLSTDLSESKAKVAAAEEKQQLLMRKLQEERDAGLRAIEAVQAELASCTEKAEGVKTAHINDVQRRGAEVTEHKGLLTPVSVTRFRDVEGYVEFRRGKKGKRPDSAIGVLEEDEEEDEDMVMADDM</sequence>
<feature type="region of interest" description="Disordered" evidence="2">
    <location>
        <begin position="23"/>
        <end position="113"/>
    </location>
</feature>
<dbReference type="OrthoDB" id="3532430at2759"/>
<evidence type="ECO:0000313" key="3">
    <source>
        <dbReference type="EMBL" id="CAF9929987.1"/>
    </source>
</evidence>
<feature type="coiled-coil region" evidence="1">
    <location>
        <begin position="381"/>
        <end position="450"/>
    </location>
</feature>
<reference evidence="3" key="1">
    <citation type="submission" date="2021-03" db="EMBL/GenBank/DDBJ databases">
        <authorList>
            <person name="Tagirdzhanova G."/>
        </authorList>
    </citation>
    <scope>NUCLEOTIDE SEQUENCE</scope>
</reference>
<keyword evidence="4" id="KW-1185">Reference proteome</keyword>
<evidence type="ECO:0000313" key="4">
    <source>
        <dbReference type="Proteomes" id="UP000664534"/>
    </source>
</evidence>